<evidence type="ECO:0000313" key="3">
    <source>
        <dbReference type="Proteomes" id="UP000837932"/>
    </source>
</evidence>
<keyword evidence="3" id="KW-1185">Reference proteome</keyword>
<keyword evidence="1" id="KW-0472">Membrane</keyword>
<protein>
    <submittedName>
        <fullName evidence="2">Uncharacterized protein</fullName>
    </submittedName>
</protein>
<dbReference type="EMBL" id="CAKLPY010000001">
    <property type="protein sequence ID" value="CAH0994767.1"/>
    <property type="molecule type" value="Genomic_DNA"/>
</dbReference>
<sequence length="53" mass="6360">MFTFLEIKTSIGHLFMMFPLQFLLVGVLIMLGLYELYYTLGFERTFGQRKYIK</sequence>
<organism evidence="2 3">
    <name type="scientific">Emticicia aquatica</name>
    <dbReference type="NCBI Taxonomy" id="1681835"/>
    <lineage>
        <taxon>Bacteria</taxon>
        <taxon>Pseudomonadati</taxon>
        <taxon>Bacteroidota</taxon>
        <taxon>Cytophagia</taxon>
        <taxon>Cytophagales</taxon>
        <taxon>Leadbetterellaceae</taxon>
        <taxon>Emticicia</taxon>
    </lineage>
</organism>
<evidence type="ECO:0000256" key="1">
    <source>
        <dbReference type="SAM" id="Phobius"/>
    </source>
</evidence>
<reference evidence="2" key="1">
    <citation type="submission" date="2021-12" db="EMBL/GenBank/DDBJ databases">
        <authorList>
            <person name="Rodrigo-Torres L."/>
            <person name="Arahal R. D."/>
            <person name="Lucena T."/>
        </authorList>
    </citation>
    <scope>NUCLEOTIDE SEQUENCE</scope>
    <source>
        <strain evidence="2">CECT 8858</strain>
    </source>
</reference>
<name>A0ABM9AM04_9BACT</name>
<accession>A0ABM9AM04</accession>
<feature type="transmembrane region" description="Helical" evidence="1">
    <location>
        <begin position="20"/>
        <end position="40"/>
    </location>
</feature>
<dbReference type="Proteomes" id="UP000837932">
    <property type="component" value="Unassembled WGS sequence"/>
</dbReference>
<proteinExistence type="predicted"/>
<gene>
    <name evidence="2" type="ORF">EMA8858_00879</name>
</gene>
<keyword evidence="1" id="KW-0812">Transmembrane</keyword>
<comment type="caution">
    <text evidence="2">The sequence shown here is derived from an EMBL/GenBank/DDBJ whole genome shotgun (WGS) entry which is preliminary data.</text>
</comment>
<evidence type="ECO:0000313" key="2">
    <source>
        <dbReference type="EMBL" id="CAH0994767.1"/>
    </source>
</evidence>
<keyword evidence="1" id="KW-1133">Transmembrane helix</keyword>